<dbReference type="AlphaFoldDB" id="A0A8J5ZZS5"/>
<organism evidence="1 2">
    <name type="scientific">Galemys pyrenaicus</name>
    <name type="common">Iberian desman</name>
    <name type="synonym">Pyrenean desman</name>
    <dbReference type="NCBI Taxonomy" id="202257"/>
    <lineage>
        <taxon>Eukaryota</taxon>
        <taxon>Metazoa</taxon>
        <taxon>Chordata</taxon>
        <taxon>Craniata</taxon>
        <taxon>Vertebrata</taxon>
        <taxon>Euteleostomi</taxon>
        <taxon>Mammalia</taxon>
        <taxon>Eutheria</taxon>
        <taxon>Laurasiatheria</taxon>
        <taxon>Eulipotyphla</taxon>
        <taxon>Talpidae</taxon>
        <taxon>Galemys</taxon>
    </lineage>
</organism>
<dbReference type="Gene3D" id="1.10.1200.240">
    <property type="match status" value="1"/>
</dbReference>
<comment type="caution">
    <text evidence="1">The sequence shown here is derived from an EMBL/GenBank/DDBJ whole genome shotgun (WGS) entry which is preliminary data.</text>
</comment>
<evidence type="ECO:0000313" key="1">
    <source>
        <dbReference type="EMBL" id="KAG8507955.1"/>
    </source>
</evidence>
<dbReference type="Proteomes" id="UP000700334">
    <property type="component" value="Unassembled WGS sequence"/>
</dbReference>
<gene>
    <name evidence="1" type="ORF">J0S82_007554</name>
</gene>
<feature type="non-terminal residue" evidence="1">
    <location>
        <position position="1"/>
    </location>
</feature>
<dbReference type="EMBL" id="JAGFMF010012074">
    <property type="protein sequence ID" value="KAG8507955.1"/>
    <property type="molecule type" value="Genomic_DNA"/>
</dbReference>
<reference evidence="1" key="1">
    <citation type="journal article" date="2021" name="Evol. Appl.">
        <title>The genome of the Pyrenean desman and the effects of bottlenecks and inbreeding on the genomic landscape of an endangered species.</title>
        <authorList>
            <person name="Escoda L."/>
            <person name="Castresana J."/>
        </authorList>
    </citation>
    <scope>NUCLEOTIDE SEQUENCE</scope>
    <source>
        <strain evidence="1">IBE-C5619</strain>
    </source>
</reference>
<accession>A0A8J5ZZS5</accession>
<dbReference type="OrthoDB" id="5407653at2759"/>
<proteinExistence type="predicted"/>
<keyword evidence="2" id="KW-1185">Reference proteome</keyword>
<sequence length="76" mass="8957">LWELIKDELVTGKPVTVHYLVPCCTEDTISMKTDCYMSNSLYSSVKDDIYRNKWILMEHIHELMADKVYDQGNRKT</sequence>
<name>A0A8J5ZZS5_GALPY</name>
<protein>
    <submittedName>
        <fullName evidence="1">Uncharacterized protein</fullName>
    </submittedName>
</protein>
<feature type="non-terminal residue" evidence="1">
    <location>
        <position position="76"/>
    </location>
</feature>
<evidence type="ECO:0000313" key="2">
    <source>
        <dbReference type="Proteomes" id="UP000700334"/>
    </source>
</evidence>